<dbReference type="GO" id="GO:0016020">
    <property type="term" value="C:membrane"/>
    <property type="evidence" value="ECO:0007669"/>
    <property type="project" value="InterPro"/>
</dbReference>
<dbReference type="GO" id="GO:0015232">
    <property type="term" value="F:heme transmembrane transporter activity"/>
    <property type="evidence" value="ECO:0007669"/>
    <property type="project" value="InterPro"/>
</dbReference>
<feature type="transmembrane region" description="Helical" evidence="7">
    <location>
        <begin position="40"/>
        <end position="60"/>
    </location>
</feature>
<comment type="similarity">
    <text evidence="1">Belongs to the CcmF/CycK/Ccl1/NrfE/CcsA family.</text>
</comment>
<feature type="transmembrane region" description="Helical" evidence="7">
    <location>
        <begin position="393"/>
        <end position="410"/>
    </location>
</feature>
<feature type="transmembrane region" description="Helical" evidence="7">
    <location>
        <begin position="451"/>
        <end position="469"/>
    </location>
</feature>
<dbReference type="Pfam" id="PF01578">
    <property type="entry name" value="Cytochrom_C_asm"/>
    <property type="match status" value="1"/>
</dbReference>
<feature type="transmembrane region" description="Helical" evidence="7">
    <location>
        <begin position="248"/>
        <end position="264"/>
    </location>
</feature>
<reference evidence="11 12" key="1">
    <citation type="submission" date="2019-10" db="EMBL/GenBank/DDBJ databases">
        <title>New species of Slilvanegrellaceae.</title>
        <authorList>
            <person name="Pitt A."/>
            <person name="Hahn M.W."/>
        </authorList>
    </citation>
    <scope>NUCLEOTIDE SEQUENCE [LARGE SCALE GENOMIC DNA]</scope>
    <source>
        <strain evidence="11 12">SP-Ram-0.45-NSY-1</strain>
    </source>
</reference>
<evidence type="ECO:0000313" key="12">
    <source>
        <dbReference type="Proteomes" id="UP000437748"/>
    </source>
</evidence>
<keyword evidence="7" id="KW-0812">Transmembrane</keyword>
<feature type="domain" description="Cytochrome c-type biogenesis protein CcmF C-terminal" evidence="10">
    <location>
        <begin position="343"/>
        <end position="636"/>
    </location>
</feature>
<keyword evidence="12" id="KW-1185">Reference proteome</keyword>
<feature type="transmembrane region" description="Helical" evidence="7">
    <location>
        <begin position="816"/>
        <end position="837"/>
    </location>
</feature>
<dbReference type="GO" id="GO:0020037">
    <property type="term" value="F:heme binding"/>
    <property type="evidence" value="ECO:0007669"/>
    <property type="project" value="InterPro"/>
</dbReference>
<keyword evidence="6 7" id="KW-0408">Iron</keyword>
<feature type="domain" description="Cytochrome c assembly protein" evidence="8">
    <location>
        <begin position="88"/>
        <end position="294"/>
    </location>
</feature>
<gene>
    <name evidence="11" type="ORF">GCL60_04760</name>
</gene>
<feature type="transmembrane region" description="Helical" evidence="7">
    <location>
        <begin position="6"/>
        <end position="28"/>
    </location>
</feature>
<dbReference type="EMBL" id="WFLM01000002">
    <property type="protein sequence ID" value="KAB8039572.1"/>
    <property type="molecule type" value="Genomic_DNA"/>
</dbReference>
<dbReference type="Pfam" id="PF16327">
    <property type="entry name" value="CcmF_C"/>
    <property type="match status" value="1"/>
</dbReference>
<dbReference type="Pfam" id="PF03918">
    <property type="entry name" value="CcmH"/>
    <property type="match status" value="1"/>
</dbReference>
<feature type="domain" description="CcmH/CycL/Ccl2/NrfF N-terminal" evidence="9">
    <location>
        <begin position="746"/>
        <end position="848"/>
    </location>
</feature>
<evidence type="ECO:0000259" key="8">
    <source>
        <dbReference type="Pfam" id="PF01578"/>
    </source>
</evidence>
<comment type="similarity">
    <text evidence="2 7">Belongs to the CcmH/CycL/Ccl2/NrfF family.</text>
</comment>
<dbReference type="InterPro" id="IPR038297">
    <property type="entry name" value="CcmH/CycL/NrfF/Ccl2_sf"/>
</dbReference>
<dbReference type="Proteomes" id="UP000437748">
    <property type="component" value="Unassembled WGS sequence"/>
</dbReference>
<feature type="transmembrane region" description="Helical" evidence="7">
    <location>
        <begin position="350"/>
        <end position="373"/>
    </location>
</feature>
<evidence type="ECO:0000256" key="3">
    <source>
        <dbReference type="ARBA" id="ARBA00022617"/>
    </source>
</evidence>
<keyword evidence="3 7" id="KW-0349">Heme</keyword>
<dbReference type="GO" id="GO:0017004">
    <property type="term" value="P:cytochrome complex assembly"/>
    <property type="evidence" value="ECO:0007669"/>
    <property type="project" value="UniProtKB-KW"/>
</dbReference>
<dbReference type="AlphaFoldDB" id="A0A6N6VXL0"/>
<accession>A0A6N6VXL0</accession>
<evidence type="ECO:0000256" key="1">
    <source>
        <dbReference type="ARBA" id="ARBA00009186"/>
    </source>
</evidence>
<dbReference type="PANTHER" id="PTHR43653">
    <property type="entry name" value="CYTOCHROME C ASSEMBLY PROTEIN-RELATED"/>
    <property type="match status" value="1"/>
</dbReference>
<name>A0A6N6VXL0_9BACT</name>
<evidence type="ECO:0000256" key="5">
    <source>
        <dbReference type="ARBA" id="ARBA00022748"/>
    </source>
</evidence>
<dbReference type="InterPro" id="IPR003567">
    <property type="entry name" value="Cyt_c_biogenesis"/>
</dbReference>
<organism evidence="11 12">
    <name type="scientific">Silvanigrella paludirubra</name>
    <dbReference type="NCBI Taxonomy" id="2499159"/>
    <lineage>
        <taxon>Bacteria</taxon>
        <taxon>Pseudomonadati</taxon>
        <taxon>Bdellovibrionota</taxon>
        <taxon>Oligoflexia</taxon>
        <taxon>Silvanigrellales</taxon>
        <taxon>Silvanigrellaceae</taxon>
        <taxon>Silvanigrella</taxon>
    </lineage>
</organism>
<feature type="transmembrane region" description="Helical" evidence="7">
    <location>
        <begin position="209"/>
        <end position="228"/>
    </location>
</feature>
<comment type="caution">
    <text evidence="7">Lacks conserved residue(s) required for the propagation of feature annotation.</text>
</comment>
<evidence type="ECO:0000259" key="9">
    <source>
        <dbReference type="Pfam" id="PF03918"/>
    </source>
</evidence>
<sequence length="868" mass="97283">MVEVGFFSLCMGLILSIYGLVMGTYSLYKPLTGIVASSRNSLIAVFICVLISSLIMWNSIFFHDFSVKYVYQHSAVDMPPLYLFTSFWSALEGSHLLWTLIMSAIVTFSLVTVRKENVSLYPALCVAYGCALTFMLFLNVSYSAPLDRLFPVGKFGEGMNALLQNPYMAIHPPMLFTGYCLLIVPFAYSFAALVRGGFTSEWLGTVRRWSLLAWAILSIAIFLGGKWAYVELGWGGYWGWDPVENSSLMPWLAITAALHTLLITDKTGRLPRLLLFLNMLSFSLTFLGTFITRSGVISSVHSFAESEIGPSYLVWVVFLLALTIGLIFTRGHYIQGAAKTNEWKVSKESALLFTIFFVLFLLALVFIGTILPLVVEATRGIKISIQQPFFNAFAPWIGAGLVLILGVGNLMRWKNGKIEDPITCLVFPFIWALILTFILSERKNFDLISSFVFLIVLWTSGVLIMDLVYKLKSMRWNGKVFLYYNRPYLGAFIIHIGFLFAIAGFAGNYRGISAEAHLNLNESTSFNGYTITNEGLSYKREYNAQYVIGNLKSVDNQNNEKIMIHPMRSKFTNNEQWFNEIGIHSTFWHDLYIVLASFDVNNQSVSLKLNWNPTVKLVWTSLIIMVLGAAVSISHRIRKRSLEIDDEGKIKESDDSLDSYLKDVISNSALKTQLSSKIISLGIISFSIFVTLFCFTGVSLAQTNSENQNAGPTQNKLLQDGAGNGSLLKGTKLESGQIVPTMINPKVEEVAKELRCPTCIGMSVLESGTLQSIAMRTEIEKQVSEGKSKTEIIQYFKKAYGPWILREPDIHSSVGFLVWGIPILGLLFGPIFIILGLRQSKKRKLSNEKELLNEIKKFIEEKKKGVEV</sequence>
<feature type="transmembrane region" description="Helical" evidence="7">
    <location>
        <begin position="678"/>
        <end position="701"/>
    </location>
</feature>
<evidence type="ECO:0000256" key="4">
    <source>
        <dbReference type="ARBA" id="ARBA00022723"/>
    </source>
</evidence>
<evidence type="ECO:0000313" key="11">
    <source>
        <dbReference type="EMBL" id="KAB8039572.1"/>
    </source>
</evidence>
<feature type="transmembrane region" description="Helical" evidence="7">
    <location>
        <begin position="120"/>
        <end position="142"/>
    </location>
</feature>
<comment type="function">
    <text evidence="7">Possible subunit of a heme lyase.</text>
</comment>
<dbReference type="RefSeq" id="WP_153418855.1">
    <property type="nucleotide sequence ID" value="NZ_WFLM01000002.1"/>
</dbReference>
<feature type="transmembrane region" description="Helical" evidence="7">
    <location>
        <begin position="422"/>
        <end position="439"/>
    </location>
</feature>
<evidence type="ECO:0000256" key="6">
    <source>
        <dbReference type="ARBA" id="ARBA00023004"/>
    </source>
</evidence>
<feature type="transmembrane region" description="Helical" evidence="7">
    <location>
        <begin position="617"/>
        <end position="634"/>
    </location>
</feature>
<comment type="caution">
    <text evidence="11">The sequence shown here is derived from an EMBL/GenBank/DDBJ whole genome shotgun (WGS) entry which is preliminary data.</text>
</comment>
<dbReference type="PANTHER" id="PTHR43653:SF1">
    <property type="entry name" value="CYTOCHROME C-TYPE BIOGENESIS PROTEIN CCMF"/>
    <property type="match status" value="1"/>
</dbReference>
<evidence type="ECO:0000256" key="7">
    <source>
        <dbReference type="RuleBase" id="RU364112"/>
    </source>
</evidence>
<keyword evidence="4 7" id="KW-0479">Metal-binding</keyword>
<feature type="transmembrane region" description="Helical" evidence="7">
    <location>
        <begin position="312"/>
        <end position="329"/>
    </location>
</feature>
<keyword evidence="7" id="KW-0472">Membrane</keyword>
<feature type="transmembrane region" description="Helical" evidence="7">
    <location>
        <begin position="176"/>
        <end position="197"/>
    </location>
</feature>
<dbReference type="OrthoDB" id="9761451at2"/>
<dbReference type="InterPro" id="IPR002541">
    <property type="entry name" value="Cyt_c_assembly"/>
</dbReference>
<dbReference type="CDD" id="cd16378">
    <property type="entry name" value="CcmH_N"/>
    <property type="match status" value="1"/>
</dbReference>
<feature type="transmembrane region" description="Helical" evidence="7">
    <location>
        <begin position="489"/>
        <end position="509"/>
    </location>
</feature>
<protein>
    <recommendedName>
        <fullName evidence="7">Cytochrome c-type biogenesis protein</fullName>
    </recommendedName>
</protein>
<feature type="transmembrane region" description="Helical" evidence="7">
    <location>
        <begin position="95"/>
        <end position="113"/>
    </location>
</feature>
<evidence type="ECO:0000259" key="10">
    <source>
        <dbReference type="Pfam" id="PF16327"/>
    </source>
</evidence>
<keyword evidence="7" id="KW-0732">Signal</keyword>
<proteinExistence type="inferred from homology"/>
<keyword evidence="5" id="KW-0201">Cytochrome c-type biogenesis</keyword>
<keyword evidence="7" id="KW-1133">Transmembrane helix</keyword>
<dbReference type="Gene3D" id="1.10.8.640">
    <property type="entry name" value="Cytochrome C biogenesis protein"/>
    <property type="match status" value="1"/>
</dbReference>
<dbReference type="PRINTS" id="PR01410">
    <property type="entry name" value="CCBIOGENESIS"/>
</dbReference>
<dbReference type="InterPro" id="IPR032523">
    <property type="entry name" value="CcmF_C"/>
</dbReference>
<evidence type="ECO:0000256" key="2">
    <source>
        <dbReference type="ARBA" id="ARBA00010342"/>
    </source>
</evidence>
<feature type="transmembrane region" description="Helical" evidence="7">
    <location>
        <begin position="273"/>
        <end position="292"/>
    </location>
</feature>
<dbReference type="InterPro" id="IPR005616">
    <property type="entry name" value="CcmH/CycL/Ccl2/NrfF_N"/>
</dbReference>
<dbReference type="GO" id="GO:0046872">
    <property type="term" value="F:metal ion binding"/>
    <property type="evidence" value="ECO:0007669"/>
    <property type="project" value="UniProtKB-KW"/>
</dbReference>